<feature type="transmembrane region" description="Helical" evidence="7">
    <location>
        <begin position="21"/>
        <end position="39"/>
    </location>
</feature>
<reference evidence="9" key="1">
    <citation type="submission" date="2014-04" db="EMBL/GenBank/DDBJ databases">
        <title>Evolutionary Origins and Diversification of the Mycorrhizal Mutualists.</title>
        <authorList>
            <consortium name="DOE Joint Genome Institute"/>
            <consortium name="Mycorrhizal Genomics Consortium"/>
            <person name="Kohler A."/>
            <person name="Kuo A."/>
            <person name="Nagy L.G."/>
            <person name="Floudas D."/>
            <person name="Copeland A."/>
            <person name="Barry K.W."/>
            <person name="Cichocki N."/>
            <person name="Veneault-Fourrey C."/>
            <person name="LaButti K."/>
            <person name="Lindquist E.A."/>
            <person name="Lipzen A."/>
            <person name="Lundell T."/>
            <person name="Morin E."/>
            <person name="Murat C."/>
            <person name="Riley R."/>
            <person name="Ohm R."/>
            <person name="Sun H."/>
            <person name="Tunlid A."/>
            <person name="Henrissat B."/>
            <person name="Grigoriev I.V."/>
            <person name="Hibbett D.S."/>
            <person name="Martin F."/>
        </authorList>
    </citation>
    <scope>NUCLEOTIDE SEQUENCE [LARGE SCALE GENOMIC DNA]</scope>
    <source>
        <strain evidence="9">FD-334 SS-4</strain>
    </source>
</reference>
<evidence type="ECO:0000256" key="7">
    <source>
        <dbReference type="SAM" id="Phobius"/>
    </source>
</evidence>
<comment type="subcellular location">
    <subcellularLocation>
        <location evidence="1">Membrane</location>
    </subcellularLocation>
</comment>
<evidence type="ECO:0000256" key="3">
    <source>
        <dbReference type="ARBA" id="ARBA00022692"/>
    </source>
</evidence>
<comment type="similarity">
    <text evidence="2">Belongs to the UPF0057 (PMP3) family.</text>
</comment>
<feature type="compositionally biased region" description="Polar residues" evidence="6">
    <location>
        <begin position="261"/>
        <end position="272"/>
    </location>
</feature>
<feature type="compositionally biased region" description="Polar residues" evidence="6">
    <location>
        <begin position="126"/>
        <end position="136"/>
    </location>
</feature>
<dbReference type="InterPro" id="IPR000612">
    <property type="entry name" value="PMP3"/>
</dbReference>
<organism evidence="8 9">
    <name type="scientific">Hypholoma sublateritium (strain FD-334 SS-4)</name>
    <dbReference type="NCBI Taxonomy" id="945553"/>
    <lineage>
        <taxon>Eukaryota</taxon>
        <taxon>Fungi</taxon>
        <taxon>Dikarya</taxon>
        <taxon>Basidiomycota</taxon>
        <taxon>Agaricomycotina</taxon>
        <taxon>Agaricomycetes</taxon>
        <taxon>Agaricomycetidae</taxon>
        <taxon>Agaricales</taxon>
        <taxon>Agaricineae</taxon>
        <taxon>Strophariaceae</taxon>
        <taxon>Hypholoma</taxon>
    </lineage>
</organism>
<dbReference type="AlphaFoldDB" id="A0A0D2LHX9"/>
<accession>A0A0D2LHX9</accession>
<evidence type="ECO:0000256" key="1">
    <source>
        <dbReference type="ARBA" id="ARBA00004370"/>
    </source>
</evidence>
<dbReference type="PANTHER" id="PTHR21659">
    <property type="entry name" value="HYDROPHOBIC PROTEIN RCI2 LOW TEMPERATURE AND SALT RESPONSIVE PROTEIN LTI6 -RELATED"/>
    <property type="match status" value="1"/>
</dbReference>
<dbReference type="GO" id="GO:0016020">
    <property type="term" value="C:membrane"/>
    <property type="evidence" value="ECO:0007669"/>
    <property type="project" value="UniProtKB-SubCell"/>
</dbReference>
<dbReference type="Proteomes" id="UP000054270">
    <property type="component" value="Unassembled WGS sequence"/>
</dbReference>
<keyword evidence="3 7" id="KW-0812">Transmembrane</keyword>
<protein>
    <recommendedName>
        <fullName evidence="10">Stress response RCI peptide</fullName>
    </recommendedName>
</protein>
<evidence type="ECO:0000256" key="6">
    <source>
        <dbReference type="SAM" id="MobiDB-lite"/>
    </source>
</evidence>
<dbReference type="PANTHER" id="PTHR21659:SF112">
    <property type="entry name" value="PROTEIN SNA2-RELATED"/>
    <property type="match status" value="1"/>
</dbReference>
<dbReference type="OrthoDB" id="2152119at2759"/>
<gene>
    <name evidence="8" type="ORF">HYPSUDRAFT_131617</name>
</gene>
<evidence type="ECO:0008006" key="10">
    <source>
        <dbReference type="Google" id="ProtNLM"/>
    </source>
</evidence>
<dbReference type="OMA" id="GGRWHYP"/>
<proteinExistence type="inferred from homology"/>
<feature type="region of interest" description="Disordered" evidence="6">
    <location>
        <begin position="113"/>
        <end position="281"/>
    </location>
</feature>
<dbReference type="STRING" id="945553.A0A0D2LHX9"/>
<evidence type="ECO:0000313" key="9">
    <source>
        <dbReference type="Proteomes" id="UP000054270"/>
    </source>
</evidence>
<dbReference type="EMBL" id="KN817525">
    <property type="protein sequence ID" value="KJA27212.1"/>
    <property type="molecule type" value="Genomic_DNA"/>
</dbReference>
<keyword evidence="4 7" id="KW-1133">Transmembrane helix</keyword>
<evidence type="ECO:0000256" key="2">
    <source>
        <dbReference type="ARBA" id="ARBA00009530"/>
    </source>
</evidence>
<keyword evidence="5 7" id="KW-0472">Membrane</keyword>
<evidence type="ECO:0000313" key="8">
    <source>
        <dbReference type="EMBL" id="KJA27212.1"/>
    </source>
</evidence>
<sequence>MSSYIPTKIDMTPRRHHGYSVILFVFGTLFPPLAVAARFGIGKDFWLNLLLTICGYIPGHVHNFYIQNVRNNKNHTRTPKWIQRYGLVDISEIRRKERKSQWATRYNDRLPRSTLEGQPYEEGQERGSSTNLSVESGANGRPKRQPNGELWRPEDESYYNPDKPASVASSSGGRWHYPANFEDVEPLPSSGSKRSKKKDKKDRWERTQDAYSMPADDGSHRKKKKKKSRTVDANSSTTRDSTDFPEDAEGGLYGPDRVTVPTGSGPRQNTTADEVVFNHEF</sequence>
<name>A0A0D2LHX9_HYPSF</name>
<keyword evidence="9" id="KW-1185">Reference proteome</keyword>
<evidence type="ECO:0000256" key="5">
    <source>
        <dbReference type="ARBA" id="ARBA00023136"/>
    </source>
</evidence>
<dbReference type="Pfam" id="PF01679">
    <property type="entry name" value="Pmp3"/>
    <property type="match status" value="1"/>
</dbReference>
<evidence type="ECO:0000256" key="4">
    <source>
        <dbReference type="ARBA" id="ARBA00022989"/>
    </source>
</evidence>